<accession>A0A0N4XVH5</accession>
<dbReference type="AlphaFoldDB" id="A0A0N4XVH5"/>
<sequence length="599" mass="66429">MVLLLFAKTCVGEAPSESRPGMQIAERLVKTLPNLPNVIHSQMEGKPEELRNMISQMLGDGLISQLVVNPLGVAEGMGVSLSDLGINKTDVQGKFGGNGNYTLLADSLFPFATTAKPTTEKVMYLDGVPIKDFDQFVRNRNLEGRFSTKKPATTTTPVPSANDIAAAVLDKLKVSIPYSQTSSAMVPRPPTDSASSQTLDLTMVDPSRIQEVNTLLRRAPQKFDNPATLFGGPPDAIVSSLDPEVNEVVTTLRTGNAMNVERIRELQNILQGYEQSLQTKELIAKRKQLQLLQNELVEQRKKIEEQRKMEEELRKKEQELEDERKAMEVQLQQQLAMWHQSFSSSRDPISPSTLPLNLAEYQTEKRMENNEGTVIGADVNQFWPSVVSSSGKRPAPSITAESQSEISAEDSDEFISSCQCQTISLHKMRGRWSMALASKTLIDKVKGKVRKLLPNEPSSQLVCGKMNVLTPKMSDVAQDARISLDFRTTGSKKLHREKRAQPPTVRTIATTKVALTIYVFMSNILAAVSCPVFELDTRLPFLPHLSPQFLGPCREAALLVRNVDSFFDNENADLVTYLKNKISKGDMDSMDIVPFSSEC</sequence>
<organism evidence="4">
    <name type="scientific">Nippostrongylus brasiliensis</name>
    <name type="common">Rat hookworm</name>
    <dbReference type="NCBI Taxonomy" id="27835"/>
    <lineage>
        <taxon>Eukaryota</taxon>
        <taxon>Metazoa</taxon>
        <taxon>Ecdysozoa</taxon>
        <taxon>Nematoda</taxon>
        <taxon>Chromadorea</taxon>
        <taxon>Rhabditida</taxon>
        <taxon>Rhabditina</taxon>
        <taxon>Rhabditomorpha</taxon>
        <taxon>Strongyloidea</taxon>
        <taxon>Heligmosomidae</taxon>
        <taxon>Nippostrongylus</taxon>
    </lineage>
</organism>
<name>A0A0N4XVH5_NIPBR</name>
<keyword evidence="3" id="KW-1185">Reference proteome</keyword>
<reference evidence="2 3" key="2">
    <citation type="submission" date="2018-11" db="EMBL/GenBank/DDBJ databases">
        <authorList>
            <consortium name="Pathogen Informatics"/>
        </authorList>
    </citation>
    <scope>NUCLEOTIDE SEQUENCE [LARGE SCALE GENOMIC DNA]</scope>
</reference>
<protein>
    <submittedName>
        <fullName evidence="4">Bromodomain-containing protein</fullName>
    </submittedName>
</protein>
<dbReference type="EMBL" id="UYSL01019832">
    <property type="protein sequence ID" value="VDL70393.1"/>
    <property type="molecule type" value="Genomic_DNA"/>
</dbReference>
<evidence type="ECO:0000256" key="1">
    <source>
        <dbReference type="SAM" id="Coils"/>
    </source>
</evidence>
<gene>
    <name evidence="2" type="ORF">NBR_LOCUS6804</name>
</gene>
<dbReference type="OMA" id="LTMDHES"/>
<evidence type="ECO:0000313" key="4">
    <source>
        <dbReference type="WBParaSite" id="NBR_0000680301-mRNA-1"/>
    </source>
</evidence>
<evidence type="ECO:0000313" key="3">
    <source>
        <dbReference type="Proteomes" id="UP000271162"/>
    </source>
</evidence>
<dbReference type="WBParaSite" id="NBR_0000680301-mRNA-1">
    <property type="protein sequence ID" value="NBR_0000680301-mRNA-1"/>
    <property type="gene ID" value="NBR_0000680301"/>
</dbReference>
<keyword evidence="1" id="KW-0175">Coiled coil</keyword>
<feature type="coiled-coil region" evidence="1">
    <location>
        <begin position="263"/>
        <end position="337"/>
    </location>
</feature>
<dbReference type="Proteomes" id="UP000271162">
    <property type="component" value="Unassembled WGS sequence"/>
</dbReference>
<reference evidence="4" key="1">
    <citation type="submission" date="2017-02" db="UniProtKB">
        <authorList>
            <consortium name="WormBaseParasite"/>
        </authorList>
    </citation>
    <scope>IDENTIFICATION</scope>
</reference>
<proteinExistence type="predicted"/>
<evidence type="ECO:0000313" key="2">
    <source>
        <dbReference type="EMBL" id="VDL70393.1"/>
    </source>
</evidence>